<dbReference type="InterPro" id="IPR051992">
    <property type="entry name" value="OxStress_Response_Reg"/>
</dbReference>
<evidence type="ECO:0000256" key="3">
    <source>
        <dbReference type="SAM" id="MobiDB-lite"/>
    </source>
</evidence>
<name>A0ABD3B9J7_9LAMI</name>
<sequence>MAQSGGDEMKSSGNDGGDGDRKGKVIAAPAIIPAADSSSSSSIGKQSSDDDEDDTEEVKAPSSALDCLAALENSLPMKRGLSACYAGKSKSFGNLTDLPLEDSKDLEKEEHHVNKKRRLLRAHKTFYATKTGGSSSPNVGPAALPSDDQTNEEAADDVDENKGEDQKQDRDD</sequence>
<organism evidence="4 5">
    <name type="scientific">Castilleja foliolosa</name>
    <dbReference type="NCBI Taxonomy" id="1961234"/>
    <lineage>
        <taxon>Eukaryota</taxon>
        <taxon>Viridiplantae</taxon>
        <taxon>Streptophyta</taxon>
        <taxon>Embryophyta</taxon>
        <taxon>Tracheophyta</taxon>
        <taxon>Spermatophyta</taxon>
        <taxon>Magnoliopsida</taxon>
        <taxon>eudicotyledons</taxon>
        <taxon>Gunneridae</taxon>
        <taxon>Pentapetalae</taxon>
        <taxon>asterids</taxon>
        <taxon>lamiids</taxon>
        <taxon>Lamiales</taxon>
        <taxon>Orobanchaceae</taxon>
        <taxon>Pedicularideae</taxon>
        <taxon>Castillejinae</taxon>
        <taxon>Castilleja</taxon>
    </lineage>
</organism>
<dbReference type="Proteomes" id="UP001632038">
    <property type="component" value="Unassembled WGS sequence"/>
</dbReference>
<feature type="compositionally biased region" description="Acidic residues" evidence="3">
    <location>
        <begin position="149"/>
        <end position="159"/>
    </location>
</feature>
<evidence type="ECO:0000256" key="2">
    <source>
        <dbReference type="ARBA" id="ARBA00023242"/>
    </source>
</evidence>
<feature type="compositionally biased region" description="Low complexity" evidence="3">
    <location>
        <begin position="26"/>
        <end position="46"/>
    </location>
</feature>
<gene>
    <name evidence="4" type="ORF">CASFOL_041922</name>
</gene>
<comment type="subcellular location">
    <subcellularLocation>
        <location evidence="1">Nucleus</location>
    </subcellularLocation>
</comment>
<feature type="region of interest" description="Disordered" evidence="3">
    <location>
        <begin position="92"/>
        <end position="114"/>
    </location>
</feature>
<feature type="region of interest" description="Disordered" evidence="3">
    <location>
        <begin position="1"/>
        <end position="63"/>
    </location>
</feature>
<comment type="caution">
    <text evidence="4">The sequence shown here is derived from an EMBL/GenBank/DDBJ whole genome shotgun (WGS) entry which is preliminary data.</text>
</comment>
<feature type="compositionally biased region" description="Basic and acidic residues" evidence="3">
    <location>
        <begin position="160"/>
        <end position="172"/>
    </location>
</feature>
<dbReference type="GO" id="GO:0005634">
    <property type="term" value="C:nucleus"/>
    <property type="evidence" value="ECO:0007669"/>
    <property type="project" value="UniProtKB-SubCell"/>
</dbReference>
<evidence type="ECO:0000256" key="1">
    <source>
        <dbReference type="ARBA" id="ARBA00004123"/>
    </source>
</evidence>
<evidence type="ECO:0000313" key="5">
    <source>
        <dbReference type="Proteomes" id="UP001632038"/>
    </source>
</evidence>
<keyword evidence="2" id="KW-0539">Nucleus</keyword>
<dbReference type="GO" id="GO:0006950">
    <property type="term" value="P:response to stress"/>
    <property type="evidence" value="ECO:0007669"/>
    <property type="project" value="UniProtKB-ARBA"/>
</dbReference>
<evidence type="ECO:0000313" key="4">
    <source>
        <dbReference type="EMBL" id="KAL3613848.1"/>
    </source>
</evidence>
<accession>A0ABD3B9J7</accession>
<protein>
    <submittedName>
        <fullName evidence="4">Uncharacterized protein</fullName>
    </submittedName>
</protein>
<dbReference type="EMBL" id="JAVIJP010000107">
    <property type="protein sequence ID" value="KAL3613848.1"/>
    <property type="molecule type" value="Genomic_DNA"/>
</dbReference>
<feature type="compositionally biased region" description="Basic and acidic residues" evidence="3">
    <location>
        <begin position="101"/>
        <end position="112"/>
    </location>
</feature>
<dbReference type="AlphaFoldDB" id="A0ABD3B9J7"/>
<dbReference type="PANTHER" id="PTHR33172:SF91">
    <property type="entry name" value="PROTEIN OXIDATIVE STRESS 3 LIKE 5"/>
    <property type="match status" value="1"/>
</dbReference>
<reference evidence="5" key="1">
    <citation type="journal article" date="2024" name="IScience">
        <title>Strigolactones Initiate the Formation of Haustorium-like Structures in Castilleja.</title>
        <authorList>
            <person name="Buerger M."/>
            <person name="Peterson D."/>
            <person name="Chory J."/>
        </authorList>
    </citation>
    <scope>NUCLEOTIDE SEQUENCE [LARGE SCALE GENOMIC DNA]</scope>
</reference>
<proteinExistence type="predicted"/>
<feature type="region of interest" description="Disordered" evidence="3">
    <location>
        <begin position="127"/>
        <end position="172"/>
    </location>
</feature>
<dbReference type="PANTHER" id="PTHR33172">
    <property type="entry name" value="OS08G0516900 PROTEIN"/>
    <property type="match status" value="1"/>
</dbReference>
<keyword evidence="5" id="KW-1185">Reference proteome</keyword>